<dbReference type="Proteomes" id="UP000608890">
    <property type="component" value="Unassembled WGS sequence"/>
</dbReference>
<dbReference type="SUPFAM" id="SSF52129">
    <property type="entry name" value="Caspase-like"/>
    <property type="match status" value="1"/>
</dbReference>
<dbReference type="Gene3D" id="3.40.50.1460">
    <property type="match status" value="1"/>
</dbReference>
<proteinExistence type="predicted"/>
<protein>
    <recommendedName>
        <fullName evidence="2">Peptidase C14 caspase domain-containing protein</fullName>
    </recommendedName>
</protein>
<gene>
    <name evidence="3" type="ORF">GCM10011608_59960</name>
</gene>
<dbReference type="InterPro" id="IPR029030">
    <property type="entry name" value="Caspase-like_dom_sf"/>
</dbReference>
<accession>A0A917X4W7</accession>
<comment type="caution">
    <text evidence="3">The sequence shown here is derived from an EMBL/GenBank/DDBJ whole genome shotgun (WGS) entry which is preliminary data.</text>
</comment>
<dbReference type="EMBL" id="BMNB01000053">
    <property type="protein sequence ID" value="GGM66654.1"/>
    <property type="molecule type" value="Genomic_DNA"/>
</dbReference>
<evidence type="ECO:0000259" key="2">
    <source>
        <dbReference type="Pfam" id="PF00656"/>
    </source>
</evidence>
<keyword evidence="4" id="KW-1185">Reference proteome</keyword>
<evidence type="ECO:0000256" key="1">
    <source>
        <dbReference type="SAM" id="MobiDB-lite"/>
    </source>
</evidence>
<feature type="domain" description="Peptidase C14 caspase" evidence="2">
    <location>
        <begin position="19"/>
        <end position="227"/>
    </location>
</feature>
<dbReference type="GO" id="GO:0006508">
    <property type="term" value="P:proteolysis"/>
    <property type="evidence" value="ECO:0007669"/>
    <property type="project" value="InterPro"/>
</dbReference>
<sequence>MTGFDASARLELSDPSGSRAVLIGVSDYRHLDPLPAVDNNLSSLLTLLKDPELWGLADEHCTVLSNPYVVDDVLEAVHLAATEASEALVVYFAGHGLLDDRSDLYLALRDSDDRRLHRAVRYDDVRREMVSTARRCRAKIMILDCCYSGRAMLGGMGAPVDVADQARIDGTYLMTASAETKIALAPPGERYTAFSGALIDTLTEGLADGPGVLGMETLYWHIRSELEAKRYPVPQQRARNDGKDIAIARNRWGRSVRKESSRTSTVSRPPIPDGHATTMHLPPAALVREIEALRAAKQLVRQPPIAS</sequence>
<evidence type="ECO:0000313" key="4">
    <source>
        <dbReference type="Proteomes" id="UP000608890"/>
    </source>
</evidence>
<organism evidence="3 4">
    <name type="scientific">Micromonospora sonchi</name>
    <dbReference type="NCBI Taxonomy" id="1763543"/>
    <lineage>
        <taxon>Bacteria</taxon>
        <taxon>Bacillati</taxon>
        <taxon>Actinomycetota</taxon>
        <taxon>Actinomycetes</taxon>
        <taxon>Micromonosporales</taxon>
        <taxon>Micromonosporaceae</taxon>
        <taxon>Micromonospora</taxon>
    </lineage>
</organism>
<reference evidence="3" key="2">
    <citation type="submission" date="2020-09" db="EMBL/GenBank/DDBJ databases">
        <authorList>
            <person name="Sun Q."/>
            <person name="Zhou Y."/>
        </authorList>
    </citation>
    <scope>NUCLEOTIDE SEQUENCE</scope>
    <source>
        <strain evidence="3">CGMCC 4.7312</strain>
    </source>
</reference>
<dbReference type="AlphaFoldDB" id="A0A917X4W7"/>
<name>A0A917X4W7_9ACTN</name>
<dbReference type="NCBIfam" id="NF047832">
    <property type="entry name" value="caspase_w_EACC1"/>
    <property type="match status" value="1"/>
</dbReference>
<feature type="region of interest" description="Disordered" evidence="1">
    <location>
        <begin position="250"/>
        <end position="278"/>
    </location>
</feature>
<dbReference type="InterPro" id="IPR011600">
    <property type="entry name" value="Pept_C14_caspase"/>
</dbReference>
<evidence type="ECO:0000313" key="3">
    <source>
        <dbReference type="EMBL" id="GGM66654.1"/>
    </source>
</evidence>
<dbReference type="RefSeq" id="WP_189050477.1">
    <property type="nucleotide sequence ID" value="NZ_BMNB01000053.1"/>
</dbReference>
<reference evidence="3" key="1">
    <citation type="journal article" date="2014" name="Int. J. Syst. Evol. Microbiol.">
        <title>Complete genome sequence of Corynebacterium casei LMG S-19264T (=DSM 44701T), isolated from a smear-ripened cheese.</title>
        <authorList>
            <consortium name="US DOE Joint Genome Institute (JGI-PGF)"/>
            <person name="Walter F."/>
            <person name="Albersmeier A."/>
            <person name="Kalinowski J."/>
            <person name="Ruckert C."/>
        </authorList>
    </citation>
    <scope>NUCLEOTIDE SEQUENCE</scope>
    <source>
        <strain evidence="3">CGMCC 4.7312</strain>
    </source>
</reference>
<dbReference type="Pfam" id="PF00656">
    <property type="entry name" value="Peptidase_C14"/>
    <property type="match status" value="1"/>
</dbReference>
<dbReference type="GO" id="GO:0004197">
    <property type="term" value="F:cysteine-type endopeptidase activity"/>
    <property type="evidence" value="ECO:0007669"/>
    <property type="project" value="InterPro"/>
</dbReference>